<dbReference type="InterPro" id="IPR018089">
    <property type="entry name" value="OMPdecase_AS"/>
</dbReference>
<evidence type="ECO:0000256" key="9">
    <source>
        <dbReference type="ARBA" id="ARBA00022679"/>
    </source>
</evidence>
<dbReference type="InterPro" id="IPR029057">
    <property type="entry name" value="PRTase-like"/>
</dbReference>
<evidence type="ECO:0000256" key="3">
    <source>
        <dbReference type="ARBA" id="ARBA00006221"/>
    </source>
</evidence>
<evidence type="ECO:0000256" key="7">
    <source>
        <dbReference type="ARBA" id="ARBA00015047"/>
    </source>
</evidence>
<keyword evidence="9" id="KW-0808">Transferase</keyword>
<evidence type="ECO:0000313" key="22">
    <source>
        <dbReference type="EnsemblMetazoa" id="CapteP222872"/>
    </source>
</evidence>
<keyword evidence="11" id="KW-0665">Pyrimidine biosynthesis</keyword>
<name>R7U604_CAPTE</name>
<dbReference type="CDD" id="cd06223">
    <property type="entry name" value="PRTases_typeI"/>
    <property type="match status" value="1"/>
</dbReference>
<dbReference type="SUPFAM" id="SSF51366">
    <property type="entry name" value="Ribulose-phoshate binding barrel"/>
    <property type="match status" value="1"/>
</dbReference>
<feature type="binding site" evidence="19">
    <location>
        <position position="250"/>
    </location>
    <ligand>
        <name>substrate</name>
    </ligand>
</feature>
<dbReference type="EC" id="2.4.2.10" evidence="5"/>
<evidence type="ECO:0000256" key="10">
    <source>
        <dbReference type="ARBA" id="ARBA00022793"/>
    </source>
</evidence>
<dbReference type="FunCoup" id="R7U604">
    <property type="interactions" value="2188"/>
</dbReference>
<evidence type="ECO:0000259" key="20">
    <source>
        <dbReference type="SMART" id="SM00934"/>
    </source>
</evidence>
<dbReference type="InterPro" id="IPR014732">
    <property type="entry name" value="OMPdecase"/>
</dbReference>
<dbReference type="InterPro" id="IPR023031">
    <property type="entry name" value="OPRT"/>
</dbReference>
<evidence type="ECO:0000256" key="6">
    <source>
        <dbReference type="ARBA" id="ARBA00012321"/>
    </source>
</evidence>
<dbReference type="EnsemblMetazoa" id="CapteT222872">
    <property type="protein sequence ID" value="CapteP222872"/>
    <property type="gene ID" value="CapteG222872"/>
</dbReference>
<organism evidence="21">
    <name type="scientific">Capitella teleta</name>
    <name type="common">Polychaete worm</name>
    <dbReference type="NCBI Taxonomy" id="283909"/>
    <lineage>
        <taxon>Eukaryota</taxon>
        <taxon>Metazoa</taxon>
        <taxon>Spiralia</taxon>
        <taxon>Lophotrochozoa</taxon>
        <taxon>Annelida</taxon>
        <taxon>Polychaeta</taxon>
        <taxon>Sedentaria</taxon>
        <taxon>Scolecida</taxon>
        <taxon>Capitellidae</taxon>
        <taxon>Capitella</taxon>
    </lineage>
</organism>
<protein>
    <recommendedName>
        <fullName evidence="7">Uridine 5'-monophosphate synthase</fullName>
        <ecNumber evidence="5">2.4.2.10</ecNumber>
        <ecNumber evidence="6">4.1.1.23</ecNumber>
    </recommendedName>
</protein>
<comment type="similarity">
    <text evidence="3">In the N-terminal section; belongs to the purine/pyrimidine phosphoribosyltransferase family.</text>
</comment>
<dbReference type="CDD" id="cd04725">
    <property type="entry name" value="OMP_decarboxylase_like"/>
    <property type="match status" value="1"/>
</dbReference>
<evidence type="ECO:0000313" key="23">
    <source>
        <dbReference type="Proteomes" id="UP000014760"/>
    </source>
</evidence>
<dbReference type="OrthoDB" id="10263753at2759"/>
<evidence type="ECO:0000256" key="2">
    <source>
        <dbReference type="ARBA" id="ARBA00004889"/>
    </source>
</evidence>
<keyword evidence="23" id="KW-1185">Reference proteome</keyword>
<dbReference type="FunFam" id="3.40.50.2020:FF:000025">
    <property type="entry name" value="Uridine monophosphate synthetase"/>
    <property type="match status" value="1"/>
</dbReference>
<dbReference type="GO" id="GO:0004590">
    <property type="term" value="F:orotidine-5'-phosphate decarboxylase activity"/>
    <property type="evidence" value="ECO:0007669"/>
    <property type="project" value="UniProtKB-EC"/>
</dbReference>
<keyword evidence="13" id="KW-0511">Multifunctional enzyme</keyword>
<dbReference type="HAMAP" id="MF_01208">
    <property type="entry name" value="PyrE"/>
    <property type="match status" value="1"/>
</dbReference>
<comment type="similarity">
    <text evidence="4">In the C-terminal section; belongs to the OMP decarboxylase family.</text>
</comment>
<comment type="catalytic activity">
    <reaction evidence="15">
        <text>orotidine 5'-phosphate + diphosphate = orotate + 5-phospho-alpha-D-ribose 1-diphosphate</text>
        <dbReference type="Rhea" id="RHEA:10380"/>
        <dbReference type="ChEBI" id="CHEBI:30839"/>
        <dbReference type="ChEBI" id="CHEBI:33019"/>
        <dbReference type="ChEBI" id="CHEBI:57538"/>
        <dbReference type="ChEBI" id="CHEBI:58017"/>
        <dbReference type="EC" id="2.4.2.10"/>
    </reaction>
    <physiologicalReaction direction="right-to-left" evidence="15">
        <dbReference type="Rhea" id="RHEA:10382"/>
    </physiologicalReaction>
</comment>
<keyword evidence="10" id="KW-0210">Decarboxylase</keyword>
<evidence type="ECO:0000256" key="14">
    <source>
        <dbReference type="ARBA" id="ARBA00051583"/>
    </source>
</evidence>
<feature type="binding site" evidence="19">
    <location>
        <position position="441"/>
    </location>
    <ligand>
        <name>substrate</name>
    </ligand>
</feature>
<feature type="active site" description="For OMPdecase activity" evidence="18">
    <location>
        <position position="305"/>
    </location>
</feature>
<comment type="pathway">
    <text evidence="1">Pyrimidine metabolism; UMP biosynthesis via de novo pathway; UMP from orotate: step 2/2.</text>
</comment>
<dbReference type="Proteomes" id="UP000014760">
    <property type="component" value="Unassembled WGS sequence"/>
</dbReference>
<dbReference type="Gene3D" id="3.40.50.2020">
    <property type="match status" value="1"/>
</dbReference>
<dbReference type="InterPro" id="IPR013785">
    <property type="entry name" value="Aldolase_TIM"/>
</dbReference>
<feature type="active site" description="For OMPdecase activity" evidence="18">
    <location>
        <position position="303"/>
    </location>
</feature>
<dbReference type="GO" id="GO:0004588">
    <property type="term" value="F:orotate phosphoribosyltransferase activity"/>
    <property type="evidence" value="ECO:0007669"/>
    <property type="project" value="UniProtKB-EC"/>
</dbReference>
<dbReference type="InterPro" id="IPR001754">
    <property type="entry name" value="OMPdeCOase_dom"/>
</dbReference>
<dbReference type="Pfam" id="PF00215">
    <property type="entry name" value="OMPdecase"/>
    <property type="match status" value="1"/>
</dbReference>
<evidence type="ECO:0000256" key="19">
    <source>
        <dbReference type="PIRSR" id="PIRSR614732-2"/>
    </source>
</evidence>
<evidence type="ECO:0000256" key="4">
    <source>
        <dbReference type="ARBA" id="ARBA00009769"/>
    </source>
</evidence>
<evidence type="ECO:0000256" key="11">
    <source>
        <dbReference type="ARBA" id="ARBA00022975"/>
    </source>
</evidence>
<reference evidence="23" key="1">
    <citation type="submission" date="2012-12" db="EMBL/GenBank/DDBJ databases">
        <authorList>
            <person name="Hellsten U."/>
            <person name="Grimwood J."/>
            <person name="Chapman J.A."/>
            <person name="Shapiro H."/>
            <person name="Aerts A."/>
            <person name="Otillar R.P."/>
            <person name="Terry A.Y."/>
            <person name="Boore J.L."/>
            <person name="Simakov O."/>
            <person name="Marletaz F."/>
            <person name="Cho S.-J."/>
            <person name="Edsinger-Gonzales E."/>
            <person name="Havlak P."/>
            <person name="Kuo D.-H."/>
            <person name="Larsson T."/>
            <person name="Lv J."/>
            <person name="Arendt D."/>
            <person name="Savage R."/>
            <person name="Osoegawa K."/>
            <person name="de Jong P."/>
            <person name="Lindberg D.R."/>
            <person name="Seaver E.C."/>
            <person name="Weisblat D.A."/>
            <person name="Putnam N.H."/>
            <person name="Grigoriev I.V."/>
            <person name="Rokhsar D.S."/>
        </authorList>
    </citation>
    <scope>NUCLEOTIDE SEQUENCE</scope>
    <source>
        <strain evidence="23">I ESC-2004</strain>
    </source>
</reference>
<evidence type="ECO:0000256" key="15">
    <source>
        <dbReference type="ARBA" id="ARBA00051700"/>
    </source>
</evidence>
<dbReference type="HOGENOM" id="CLU_049275_1_0_1"/>
<feature type="binding site" evidence="19">
    <location>
        <position position="272"/>
    </location>
    <ligand>
        <name>substrate</name>
    </ligand>
</feature>
<accession>R7U604</accession>
<dbReference type="GO" id="GO:0044205">
    <property type="term" value="P:'de novo' UMP biosynthetic process"/>
    <property type="evidence" value="ECO:0007669"/>
    <property type="project" value="UniProtKB-UniPathway"/>
</dbReference>
<dbReference type="InterPro" id="IPR000836">
    <property type="entry name" value="PRTase_dom"/>
</dbReference>
<dbReference type="InterPro" id="IPR011060">
    <property type="entry name" value="RibuloseP-bd_barrel"/>
</dbReference>
<comment type="pathway">
    <text evidence="2">Pyrimidine metabolism; UMP biosynthesis via de novo pathway; UMP from orotate: step 1/2.</text>
</comment>
<dbReference type="OMA" id="SAKHVCG"/>
<dbReference type="STRING" id="283909.R7U604"/>
<comment type="subunit">
    <text evidence="17">Homodimer; dimerization is required for enzymatic activity.</text>
</comment>
<evidence type="ECO:0000256" key="5">
    <source>
        <dbReference type="ARBA" id="ARBA00011971"/>
    </source>
</evidence>
<dbReference type="PROSITE" id="PS00156">
    <property type="entry name" value="OMPDECASE"/>
    <property type="match status" value="1"/>
</dbReference>
<evidence type="ECO:0000313" key="21">
    <source>
        <dbReference type="EMBL" id="ELU01511.1"/>
    </source>
</evidence>
<dbReference type="EC" id="4.1.1.23" evidence="6"/>
<evidence type="ECO:0000256" key="18">
    <source>
        <dbReference type="PIRSR" id="PIRSR614732-1"/>
    </source>
</evidence>
<evidence type="ECO:0000256" key="13">
    <source>
        <dbReference type="ARBA" id="ARBA00023268"/>
    </source>
</evidence>
<feature type="active site" description="For OMPdecase activity" evidence="18">
    <location>
        <position position="308"/>
    </location>
</feature>
<dbReference type="NCBIfam" id="TIGR01740">
    <property type="entry name" value="pyrF"/>
    <property type="match status" value="1"/>
</dbReference>
<gene>
    <name evidence="21" type="ORF">CAPTEDRAFT_222872</name>
</gene>
<evidence type="ECO:0000256" key="12">
    <source>
        <dbReference type="ARBA" id="ARBA00023239"/>
    </source>
</evidence>
<dbReference type="UniPathway" id="UPA00070">
    <property type="reaction ID" value="UER00119"/>
</dbReference>
<reference evidence="21 23" key="2">
    <citation type="journal article" date="2013" name="Nature">
        <title>Insights into bilaterian evolution from three spiralian genomes.</title>
        <authorList>
            <person name="Simakov O."/>
            <person name="Marletaz F."/>
            <person name="Cho S.J."/>
            <person name="Edsinger-Gonzales E."/>
            <person name="Havlak P."/>
            <person name="Hellsten U."/>
            <person name="Kuo D.H."/>
            <person name="Larsson T."/>
            <person name="Lv J."/>
            <person name="Arendt D."/>
            <person name="Savage R."/>
            <person name="Osoegawa K."/>
            <person name="de Jong P."/>
            <person name="Grimwood J."/>
            <person name="Chapman J.A."/>
            <person name="Shapiro H."/>
            <person name="Aerts A."/>
            <person name="Otillar R.P."/>
            <person name="Terry A.Y."/>
            <person name="Boore J.L."/>
            <person name="Grigoriev I.V."/>
            <person name="Lindberg D.R."/>
            <person name="Seaver E.C."/>
            <person name="Weisblat D.A."/>
            <person name="Putnam N.H."/>
            <person name="Rokhsar D.S."/>
        </authorList>
    </citation>
    <scope>NUCLEOTIDE SEQUENCE</scope>
    <source>
        <strain evidence="21 23">I ESC-2004</strain>
    </source>
</reference>
<dbReference type="PANTHER" id="PTHR19278">
    <property type="entry name" value="OROTATE PHOSPHORIBOSYLTRANSFERASE"/>
    <property type="match status" value="1"/>
</dbReference>
<comment type="catalytic activity">
    <reaction evidence="14">
        <text>orotidine 5'-phosphate + H(+) = UMP + CO2</text>
        <dbReference type="Rhea" id="RHEA:11596"/>
        <dbReference type="ChEBI" id="CHEBI:15378"/>
        <dbReference type="ChEBI" id="CHEBI:16526"/>
        <dbReference type="ChEBI" id="CHEBI:57538"/>
        <dbReference type="ChEBI" id="CHEBI:57865"/>
        <dbReference type="EC" id="4.1.1.23"/>
    </reaction>
    <physiologicalReaction direction="left-to-right" evidence="14">
        <dbReference type="Rhea" id="RHEA:11597"/>
    </physiologicalReaction>
</comment>
<keyword evidence="8" id="KW-0328">Glycosyltransferase</keyword>
<dbReference type="SMART" id="SM00934">
    <property type="entry name" value="OMPdecase"/>
    <property type="match status" value="1"/>
</dbReference>
<evidence type="ECO:0000256" key="8">
    <source>
        <dbReference type="ARBA" id="ARBA00022676"/>
    </source>
</evidence>
<dbReference type="AlphaFoldDB" id="R7U604"/>
<feature type="domain" description="Orotidine 5'-phosphate decarboxylase" evidence="20">
    <location>
        <begin position="244"/>
        <end position="457"/>
    </location>
</feature>
<dbReference type="EMBL" id="KB305005">
    <property type="protein sequence ID" value="ELU01511.1"/>
    <property type="molecule type" value="Genomic_DNA"/>
</dbReference>
<dbReference type="FunFam" id="3.20.20.70:FF:000092">
    <property type="entry name" value="Uridine monophosphate synthetase"/>
    <property type="match status" value="1"/>
</dbReference>
<comment type="function">
    <text evidence="16">Bifunctional enzyme catalyzing the last two steps of de novo pyrimidine biosynthesis, orotate phosphoribosyltransferase (OPRT), which converts orotate to orotidine-5'-monophosphate (OMP), and orotidine-5'-monophosphate decarboxylase (ODC), the terminal enzymatic reaction that decarboxylates OMP to uridine monophosphate (UMP).</text>
</comment>
<dbReference type="EMBL" id="AMQN01001733">
    <property type="status" value="NOT_ANNOTATED_CDS"/>
    <property type="molecule type" value="Genomic_DNA"/>
</dbReference>
<evidence type="ECO:0000256" key="1">
    <source>
        <dbReference type="ARBA" id="ARBA00004861"/>
    </source>
</evidence>
<evidence type="ECO:0000256" key="17">
    <source>
        <dbReference type="ARBA" id="ARBA00063898"/>
    </source>
</evidence>
<dbReference type="PANTHER" id="PTHR19278:SF9">
    <property type="entry name" value="URIDINE 5'-MONOPHOSPHATE SYNTHASE"/>
    <property type="match status" value="1"/>
</dbReference>
<keyword evidence="12" id="KW-0456">Lyase</keyword>
<evidence type="ECO:0000256" key="16">
    <source>
        <dbReference type="ARBA" id="ARBA00060327"/>
    </source>
</evidence>
<dbReference type="GO" id="GO:0006207">
    <property type="term" value="P:'de novo' pyrimidine nucleobase biosynthetic process"/>
    <property type="evidence" value="ECO:0007669"/>
    <property type="project" value="InterPro"/>
</dbReference>
<proteinExistence type="inferred from homology"/>
<feature type="binding site" evidence="19">
    <location>
        <position position="363"/>
    </location>
    <ligand>
        <name>substrate</name>
    </ligand>
</feature>
<dbReference type="Gene3D" id="3.20.20.70">
    <property type="entry name" value="Aldolase class I"/>
    <property type="match status" value="1"/>
</dbReference>
<feature type="binding site" evidence="19">
    <location>
        <position position="421"/>
    </location>
    <ligand>
        <name>substrate</name>
    </ligand>
</feature>
<dbReference type="NCBIfam" id="TIGR00336">
    <property type="entry name" value="pyrE"/>
    <property type="match status" value="1"/>
</dbReference>
<feature type="binding site" evidence="19">
    <location>
        <position position="442"/>
    </location>
    <ligand>
        <name>substrate</name>
    </ligand>
</feature>
<dbReference type="SUPFAM" id="SSF53271">
    <property type="entry name" value="PRTase-like"/>
    <property type="match status" value="1"/>
</dbReference>
<reference evidence="22" key="3">
    <citation type="submission" date="2015-06" db="UniProtKB">
        <authorList>
            <consortium name="EnsemblMetazoa"/>
        </authorList>
    </citation>
    <scope>IDENTIFICATION</scope>
</reference>
<sequence length="470" mass="51511">MANLKDLAIQLFDIQAVKFGTFTLKSGISSPVYFDLRVIVSYPKIMRSVSEFMWKAVKDAECEYASICGVPYTALPIATCMSADHDIPMLIRRKEAKGYGTKKIIEGHFSAGDKCLIAEDVVTSGSSVLETVKSLQDEGLVVTDAVVLLDREQGGSKRLAQNNIRLHSICSISKLMLILLEAGKVDQKMVNQVQKFITENNTFNPEAKPAEEVKKVLTYVERAAQCTHPLSKRLFSIMQEKRTNLALSADVNTAAELIQMADSIGPYICVLKTHIDIIEDFSADLIQKLSSLAAKHNFIIFEDRKFADIGNTVKQQYGGGMYRISEWADIINAHAVPGPGIIQGLKEVGATKNRACLMLAQMSSKGTLAKDTYTAESVKMAEGNKDFVIGFICTEKLSSDPAMLHMTPGVQLSAGVDGLGQQYLTPQEVITNRESDVIIVGRGITQSANPMQAAKEYQEAGFLAYQALFN</sequence>
<dbReference type="InterPro" id="IPR004467">
    <property type="entry name" value="Or_phspho_trans_dom"/>
</dbReference>